<dbReference type="InterPro" id="IPR017900">
    <property type="entry name" value="4Fe4S_Fe_S_CS"/>
</dbReference>
<dbReference type="SUPFAM" id="SSF54862">
    <property type="entry name" value="4Fe-4S ferredoxins"/>
    <property type="match status" value="1"/>
</dbReference>
<dbReference type="InterPro" id="IPR039650">
    <property type="entry name" value="HdrA-like"/>
</dbReference>
<sequence>KGPSIGGRMAQLDKTFPTNDCAMCILSPKLVETGSHPYINIITNAELLNLEGHAPYFTATIMKRPRYINEEKCTGCGICMTKCPVKIPDEYNKNLSTISCIRIPFPQAVPALPLIDKEHCLFHQRGRCRLCEKFCEMDAIDYEQKEETIELNVGSVILAIGSEEFDASLKDEYGYKAFPNVLTSIEYERYLSASGPTKGHIIRPSDEKEPKKIAFIQCVGSRDMQAGAEYCSAV</sequence>
<evidence type="ECO:0000256" key="1">
    <source>
        <dbReference type="ARBA" id="ARBA00001974"/>
    </source>
</evidence>
<protein>
    <recommendedName>
        <fullName evidence="8">4Fe-4S ferredoxin-type domain-containing protein</fullName>
    </recommendedName>
</protein>
<evidence type="ECO:0000256" key="7">
    <source>
        <dbReference type="ARBA" id="ARBA00023014"/>
    </source>
</evidence>
<gene>
    <name evidence="9" type="ORF">S01H1_77074</name>
</gene>
<dbReference type="InterPro" id="IPR017896">
    <property type="entry name" value="4Fe4S_Fe-S-bd"/>
</dbReference>
<dbReference type="Pfam" id="PF00037">
    <property type="entry name" value="Fer4"/>
    <property type="match status" value="1"/>
</dbReference>
<evidence type="ECO:0000259" key="8">
    <source>
        <dbReference type="PROSITE" id="PS51379"/>
    </source>
</evidence>
<comment type="similarity">
    <text evidence="2">Belongs to the HdrA family.</text>
</comment>
<dbReference type="PROSITE" id="PS51379">
    <property type="entry name" value="4FE4S_FER_2"/>
    <property type="match status" value="2"/>
</dbReference>
<name>X0XZ63_9ZZZZ</name>
<dbReference type="GO" id="GO:0046872">
    <property type="term" value="F:metal ion binding"/>
    <property type="evidence" value="ECO:0007669"/>
    <property type="project" value="UniProtKB-KW"/>
</dbReference>
<evidence type="ECO:0000256" key="3">
    <source>
        <dbReference type="ARBA" id="ARBA00022723"/>
    </source>
</evidence>
<dbReference type="AlphaFoldDB" id="X0XZ63"/>
<evidence type="ECO:0000256" key="4">
    <source>
        <dbReference type="ARBA" id="ARBA00022827"/>
    </source>
</evidence>
<proteinExistence type="inferred from homology"/>
<dbReference type="PROSITE" id="PS00198">
    <property type="entry name" value="4FE4S_FER_1"/>
    <property type="match status" value="1"/>
</dbReference>
<keyword evidence="5" id="KW-0560">Oxidoreductase</keyword>
<comment type="caution">
    <text evidence="9">The sequence shown here is derived from an EMBL/GenBank/DDBJ whole genome shotgun (WGS) entry which is preliminary data.</text>
</comment>
<dbReference type="EMBL" id="BARS01051783">
    <property type="protein sequence ID" value="GAG48675.1"/>
    <property type="molecule type" value="Genomic_DNA"/>
</dbReference>
<dbReference type="PANTHER" id="PTHR43498">
    <property type="entry name" value="FERREDOXIN:COB-COM HETERODISULFIDE REDUCTASE SUBUNIT A"/>
    <property type="match status" value="1"/>
</dbReference>
<reference evidence="9" key="1">
    <citation type="journal article" date="2014" name="Front. Microbiol.">
        <title>High frequency of phylogenetically diverse reductive dehalogenase-homologous genes in deep subseafloor sedimentary metagenomes.</title>
        <authorList>
            <person name="Kawai M."/>
            <person name="Futagami T."/>
            <person name="Toyoda A."/>
            <person name="Takaki Y."/>
            <person name="Nishi S."/>
            <person name="Hori S."/>
            <person name="Arai W."/>
            <person name="Tsubouchi T."/>
            <person name="Morono Y."/>
            <person name="Uchiyama I."/>
            <person name="Ito T."/>
            <person name="Fujiyama A."/>
            <person name="Inagaki F."/>
            <person name="Takami H."/>
        </authorList>
    </citation>
    <scope>NUCLEOTIDE SEQUENCE</scope>
    <source>
        <strain evidence="9">Expedition CK06-06</strain>
    </source>
</reference>
<feature type="domain" description="4Fe-4S ferredoxin-type" evidence="8">
    <location>
        <begin position="63"/>
        <end position="93"/>
    </location>
</feature>
<feature type="non-terminal residue" evidence="9">
    <location>
        <position position="234"/>
    </location>
</feature>
<keyword evidence="7" id="KW-0411">Iron-sulfur</keyword>
<organism evidence="9">
    <name type="scientific">marine sediment metagenome</name>
    <dbReference type="NCBI Taxonomy" id="412755"/>
    <lineage>
        <taxon>unclassified sequences</taxon>
        <taxon>metagenomes</taxon>
        <taxon>ecological metagenomes</taxon>
    </lineage>
</organism>
<dbReference type="PANTHER" id="PTHR43498:SF1">
    <property type="entry name" value="COB--COM HETERODISULFIDE REDUCTASE IRON-SULFUR SUBUNIT A"/>
    <property type="match status" value="1"/>
</dbReference>
<feature type="non-terminal residue" evidence="9">
    <location>
        <position position="1"/>
    </location>
</feature>
<evidence type="ECO:0000256" key="6">
    <source>
        <dbReference type="ARBA" id="ARBA00023004"/>
    </source>
</evidence>
<dbReference type="GO" id="GO:0051536">
    <property type="term" value="F:iron-sulfur cluster binding"/>
    <property type="evidence" value="ECO:0007669"/>
    <property type="project" value="UniProtKB-KW"/>
</dbReference>
<comment type="cofactor">
    <cofactor evidence="1">
        <name>FAD</name>
        <dbReference type="ChEBI" id="CHEBI:57692"/>
    </cofactor>
</comment>
<evidence type="ECO:0000256" key="5">
    <source>
        <dbReference type="ARBA" id="ARBA00023002"/>
    </source>
</evidence>
<feature type="domain" description="4Fe-4S ferredoxin-type" evidence="8">
    <location>
        <begin position="111"/>
        <end position="145"/>
    </location>
</feature>
<keyword evidence="6" id="KW-0408">Iron</keyword>
<keyword evidence="3" id="KW-0479">Metal-binding</keyword>
<keyword evidence="4" id="KW-0274">FAD</keyword>
<dbReference type="Gene3D" id="3.30.70.20">
    <property type="match status" value="1"/>
</dbReference>
<keyword evidence="4" id="KW-0285">Flavoprotein</keyword>
<evidence type="ECO:0000313" key="9">
    <source>
        <dbReference type="EMBL" id="GAG48675.1"/>
    </source>
</evidence>
<dbReference type="GO" id="GO:0016491">
    <property type="term" value="F:oxidoreductase activity"/>
    <property type="evidence" value="ECO:0007669"/>
    <property type="project" value="UniProtKB-KW"/>
</dbReference>
<accession>X0XZ63</accession>
<evidence type="ECO:0000256" key="2">
    <source>
        <dbReference type="ARBA" id="ARBA00006561"/>
    </source>
</evidence>